<dbReference type="Proteomes" id="UP000039865">
    <property type="component" value="Unassembled WGS sequence"/>
</dbReference>
<dbReference type="EMBL" id="CCKQ01013152">
    <property type="protein sequence ID" value="CDW84787.1"/>
    <property type="molecule type" value="Genomic_DNA"/>
</dbReference>
<reference evidence="1 2" key="1">
    <citation type="submission" date="2014-06" db="EMBL/GenBank/DDBJ databases">
        <authorList>
            <person name="Swart Estienne"/>
        </authorList>
    </citation>
    <scope>NUCLEOTIDE SEQUENCE [LARGE SCALE GENOMIC DNA]</scope>
    <source>
        <strain evidence="1 2">130c</strain>
    </source>
</reference>
<dbReference type="InParanoid" id="A0A078AU68"/>
<protein>
    <submittedName>
        <fullName evidence="1">Uncharacterized protein</fullName>
    </submittedName>
</protein>
<gene>
    <name evidence="1" type="primary">Contig3717.g3972</name>
    <name evidence="1" type="ORF">STYLEM_13855</name>
</gene>
<accession>A0A078AU68</accession>
<proteinExistence type="predicted"/>
<evidence type="ECO:0000313" key="2">
    <source>
        <dbReference type="Proteomes" id="UP000039865"/>
    </source>
</evidence>
<organism evidence="1 2">
    <name type="scientific">Stylonychia lemnae</name>
    <name type="common">Ciliate</name>
    <dbReference type="NCBI Taxonomy" id="5949"/>
    <lineage>
        <taxon>Eukaryota</taxon>
        <taxon>Sar</taxon>
        <taxon>Alveolata</taxon>
        <taxon>Ciliophora</taxon>
        <taxon>Intramacronucleata</taxon>
        <taxon>Spirotrichea</taxon>
        <taxon>Stichotrichia</taxon>
        <taxon>Sporadotrichida</taxon>
        <taxon>Oxytrichidae</taxon>
        <taxon>Stylonychinae</taxon>
        <taxon>Stylonychia</taxon>
    </lineage>
</organism>
<evidence type="ECO:0000313" key="1">
    <source>
        <dbReference type="EMBL" id="CDW84787.1"/>
    </source>
</evidence>
<name>A0A078AU68_STYLE</name>
<sequence length="272" mass="31817">MLRLNFTLNPSMDQYLNVTKNITQCCINNWPWYPQSPQISGISSDQTTDSMDNSPYQVNDEIFLKMKEIIRSVLEVTLNQMNQTRVSLDVIQQVIPCAFQWYPWIVALNRNINSYSQLQDLLSSSSLIRLDALLNGPETNNVRSVFIQSLLPWVNKITEQIWPWGPQYNQSLGQPSMDDQQYQWTIKNIQDLLSNFNGQTSFILKNACWYRQMWPFIMASQENIQENFEQMVQDIIRKPQSEIYTSISDIMRQNGVIDNEQLSIIFKDCCCK</sequence>
<dbReference type="AlphaFoldDB" id="A0A078AU68"/>
<keyword evidence="2" id="KW-1185">Reference proteome</keyword>